<protein>
    <submittedName>
        <fullName evidence="1">Uncharacterized protein</fullName>
    </submittedName>
</protein>
<organism evidence="1">
    <name type="scientific">viral metagenome</name>
    <dbReference type="NCBI Taxonomy" id="1070528"/>
    <lineage>
        <taxon>unclassified sequences</taxon>
        <taxon>metagenomes</taxon>
        <taxon>organismal metagenomes</taxon>
    </lineage>
</organism>
<evidence type="ECO:0000313" key="1">
    <source>
        <dbReference type="EMBL" id="QHT34814.1"/>
    </source>
</evidence>
<dbReference type="EMBL" id="MN739010">
    <property type="protein sequence ID" value="QHT34814.1"/>
    <property type="molecule type" value="Genomic_DNA"/>
</dbReference>
<dbReference type="AlphaFoldDB" id="A0A6C0F063"/>
<proteinExistence type="predicted"/>
<reference evidence="1" key="1">
    <citation type="journal article" date="2020" name="Nature">
        <title>Giant virus diversity and host interactions through global metagenomics.</title>
        <authorList>
            <person name="Schulz F."/>
            <person name="Roux S."/>
            <person name="Paez-Espino D."/>
            <person name="Jungbluth S."/>
            <person name="Walsh D.A."/>
            <person name="Denef V.J."/>
            <person name="McMahon K.D."/>
            <person name="Konstantinidis K.T."/>
            <person name="Eloe-Fadrosh E.A."/>
            <person name="Kyrpides N.C."/>
            <person name="Woyke T."/>
        </authorList>
    </citation>
    <scope>NUCLEOTIDE SEQUENCE</scope>
    <source>
        <strain evidence="1">GVMAG-M-3300009164-40</strain>
    </source>
</reference>
<sequence length="326" mass="37845">MNVLDSRTVVDFQKFTFSGHLRNHVYKVLNENVKLGHADYACYWTLELLCSGLVHSLWQTLFEASAHHINRAAPNVFLYLVRMYEKFAPIEGQYSVLAMTDMRNNMEVRNIVCEVAASLAMLRKNKLPPLPTIKAEHDFNTFTINENLKSPSSNYARHLVKDDDPLDLYVPINELVYCLRPETRDMTRALYWVAWIIKFSSVYKKTNKVNLDCSFRTNSFIDQAHARHAVWLLWNVVLDSVRSSPQSGVLMPYIDALYKIHCLRWTPTVLKNRLCFLITAIMFICESNTLDIHYPVPQNIMVVKSLIENIPQWIHSIIQTQKTFSS</sequence>
<accession>A0A6C0F063</accession>
<name>A0A6C0F063_9ZZZZ</name>